<dbReference type="GO" id="GO:0004386">
    <property type="term" value="F:helicase activity"/>
    <property type="evidence" value="ECO:0007669"/>
    <property type="project" value="UniProtKB-KW"/>
</dbReference>
<dbReference type="STRING" id="1121117.SAMN02745977_01364"/>
<dbReference type="EMBL" id="FOCW01000002">
    <property type="protein sequence ID" value="SEN48692.1"/>
    <property type="molecule type" value="Genomic_DNA"/>
</dbReference>
<dbReference type="OrthoDB" id="9761147at2"/>
<sequence length="903" mass="99589">MNPVTVSPVWQRLLQQVAQQLASCGADPSRSVVLLPYAQLLPVARQQWALLPGAGLLPRFETTSNWAARRGPFLPGPDDLTADAAQGLLTAERLLKGAGQRREAGWLAGRVREAALQLMPLAVAQAPDQRPAWWQQLLPQLMGTLGAEALRYETLVAQVALAWAGSSDYATDGLYAALDDGEIEALVLVRGFQRDALAEALFARWQALRPDAAWSLDLPAQWQEAVGADGAAGTPIHLHVARDLEDQAAVAAASVQQEVEHGQGLVALVDSDRALTRRIRALLEAQGLTVRDETGWKLSTTRAASHVMGLLRACAPQADSDTVLEWLKLAETVPAAPDAEGHPVPSFRVQAAEAWLRKQGTAGWPALTAWKRWDDGAAGWVQTVEQWRQALQAPRPLRQWLADLVLTLEHAGQLGWLQADPAGQALLQALHAQPGAAELAAGEERWSLEELTRWVQDVLEAGSFKPPYPLQEQVVILPLSQLLARSFAAVVIPGCDETRLPASPEPAGDWTVAQRELLHLPLRTELQQAQRAAWEHALQLPSVTLLSCLGDGSGETLLPSPLLLEVWHLAGEGTHRPMRGGEELRVPRAVEERPVRPPKVVGSALTLSEISASAYDTLRACPYQFFGQQQLRLREVAELDRALEKRDFGNWLHAVLALFHTRWKQLDVEDPGLDQLVQWMDQAAQEALASEGLDEVDFVPYQSVWPRLRDGYLRWLQQEHAASQARFEVAEQWRERSLREVFVALEADLPADPERAPLSGEQIPEVMLRGCLDRMDRLVLPPDDDGAAPQWRLLDYKSESPAKTAERIRQPDEDTQLAFYATLLAPEPVEVAYVNVGEDGETKLYAHKEVHALTTQLVHGMALDLRDIAAGTPLEALGRGARCGYCAMRGLCRRDFWEEEKKA</sequence>
<dbReference type="AlphaFoldDB" id="A0A1H8GX96"/>
<name>A0A1H8GX96_9BURK</name>
<dbReference type="InterPro" id="IPR038726">
    <property type="entry name" value="PDDEXK_AddAB-type"/>
</dbReference>
<keyword evidence="2" id="KW-0067">ATP-binding</keyword>
<reference evidence="2 3" key="1">
    <citation type="submission" date="2016-10" db="EMBL/GenBank/DDBJ databases">
        <authorList>
            <person name="de Groot N.N."/>
        </authorList>
    </citation>
    <scope>NUCLEOTIDE SEQUENCE [LARGE SCALE GENOMIC DNA]</scope>
    <source>
        <strain evidence="2 3">DSM 15123</strain>
    </source>
</reference>
<gene>
    <name evidence="2" type="ORF">SAMN02745977_01364</name>
</gene>
<evidence type="ECO:0000259" key="1">
    <source>
        <dbReference type="Pfam" id="PF12705"/>
    </source>
</evidence>
<protein>
    <submittedName>
        <fullName evidence="2">ATP-dependent helicase/nuclease subunit B</fullName>
    </submittedName>
</protein>
<keyword evidence="2" id="KW-0347">Helicase</keyword>
<evidence type="ECO:0000313" key="3">
    <source>
        <dbReference type="Proteomes" id="UP000199531"/>
    </source>
</evidence>
<dbReference type="Gene3D" id="3.90.320.10">
    <property type="match status" value="1"/>
</dbReference>
<organism evidence="2 3">
    <name type="scientific">Brachymonas denitrificans DSM 15123</name>
    <dbReference type="NCBI Taxonomy" id="1121117"/>
    <lineage>
        <taxon>Bacteria</taxon>
        <taxon>Pseudomonadati</taxon>
        <taxon>Pseudomonadota</taxon>
        <taxon>Betaproteobacteria</taxon>
        <taxon>Burkholderiales</taxon>
        <taxon>Comamonadaceae</taxon>
        <taxon>Brachymonas</taxon>
    </lineage>
</organism>
<dbReference type="SUPFAM" id="SSF52540">
    <property type="entry name" value="P-loop containing nucleoside triphosphate hydrolases"/>
    <property type="match status" value="1"/>
</dbReference>
<evidence type="ECO:0000313" key="2">
    <source>
        <dbReference type="EMBL" id="SEN48692.1"/>
    </source>
</evidence>
<keyword evidence="3" id="KW-1185">Reference proteome</keyword>
<proteinExistence type="predicted"/>
<feature type="domain" description="PD-(D/E)XK endonuclease-like" evidence="1">
    <location>
        <begin position="610"/>
        <end position="893"/>
    </location>
</feature>
<dbReference type="Pfam" id="PF12705">
    <property type="entry name" value="PDDEXK_1"/>
    <property type="match status" value="1"/>
</dbReference>
<keyword evidence="2" id="KW-0547">Nucleotide-binding</keyword>
<dbReference type="InterPro" id="IPR011604">
    <property type="entry name" value="PDDEXK-like_dom_sf"/>
</dbReference>
<dbReference type="InterPro" id="IPR027417">
    <property type="entry name" value="P-loop_NTPase"/>
</dbReference>
<dbReference type="RefSeq" id="WP_091815768.1">
    <property type="nucleotide sequence ID" value="NZ_FOCW01000002.1"/>
</dbReference>
<dbReference type="Proteomes" id="UP000199531">
    <property type="component" value="Unassembled WGS sequence"/>
</dbReference>
<accession>A0A1H8GX96</accession>
<keyword evidence="2" id="KW-0378">Hydrolase</keyword>